<feature type="domain" description="ABC transporter" evidence="4">
    <location>
        <begin position="11"/>
        <end position="232"/>
    </location>
</feature>
<dbReference type="InterPro" id="IPR027417">
    <property type="entry name" value="P-loop_NTPase"/>
</dbReference>
<accession>A0A0S7BPC3</accession>
<keyword evidence="1" id="KW-0813">Transport</keyword>
<dbReference type="InterPro" id="IPR015854">
    <property type="entry name" value="ABC_transpr_LolD-like"/>
</dbReference>
<dbReference type="FunFam" id="3.40.50.300:FF:000032">
    <property type="entry name" value="Export ABC transporter ATP-binding protein"/>
    <property type="match status" value="1"/>
</dbReference>
<keyword evidence="6" id="KW-1185">Reference proteome</keyword>
<dbReference type="InterPro" id="IPR017911">
    <property type="entry name" value="MacB-like_ATP-bd"/>
</dbReference>
<proteinExistence type="predicted"/>
<reference evidence="5" key="1">
    <citation type="submission" date="2015-07" db="EMBL/GenBank/DDBJ databases">
        <title>Draft Genome Sequences of Anaerolinea thermolimosa IMO-1, Bellilinea caldifistulae GOMI-1, Leptolinea tardivitalis YMTK-2, Levilinea saccharolytica KIBI-1,Longilinea arvoryzae KOME-1, Previously Described as Members of the Anaerolineaceae (Chloroflexi).</title>
        <authorList>
            <person name="Sekiguchi Y."/>
            <person name="Ohashi A."/>
            <person name="Matsuura N."/>
            <person name="Tourlousse M.D."/>
        </authorList>
    </citation>
    <scope>NUCLEOTIDE SEQUENCE [LARGE SCALE GENOMIC DNA]</scope>
    <source>
        <strain evidence="5">KOME-1</strain>
    </source>
</reference>
<dbReference type="Gene3D" id="3.40.50.300">
    <property type="entry name" value="P-loop containing nucleotide triphosphate hydrolases"/>
    <property type="match status" value="1"/>
</dbReference>
<dbReference type="GO" id="GO:0016887">
    <property type="term" value="F:ATP hydrolysis activity"/>
    <property type="evidence" value="ECO:0007669"/>
    <property type="project" value="InterPro"/>
</dbReference>
<evidence type="ECO:0000313" key="6">
    <source>
        <dbReference type="Proteomes" id="UP000055060"/>
    </source>
</evidence>
<evidence type="ECO:0000256" key="1">
    <source>
        <dbReference type="ARBA" id="ARBA00022448"/>
    </source>
</evidence>
<dbReference type="OrthoDB" id="9804270at2"/>
<evidence type="ECO:0000256" key="2">
    <source>
        <dbReference type="ARBA" id="ARBA00022741"/>
    </source>
</evidence>
<dbReference type="RefSeq" id="WP_075074833.1">
    <property type="nucleotide sequence ID" value="NZ_DF967972.1"/>
</dbReference>
<dbReference type="PROSITE" id="PS00211">
    <property type="entry name" value="ABC_TRANSPORTER_1"/>
    <property type="match status" value="1"/>
</dbReference>
<dbReference type="GO" id="GO:0005886">
    <property type="term" value="C:plasma membrane"/>
    <property type="evidence" value="ECO:0007669"/>
    <property type="project" value="TreeGrafter"/>
</dbReference>
<protein>
    <submittedName>
        <fullName evidence="5">ABC-type antimicrobial peptide transport system, ATPase component</fullName>
    </submittedName>
</protein>
<dbReference type="GO" id="GO:0005524">
    <property type="term" value="F:ATP binding"/>
    <property type="evidence" value="ECO:0007669"/>
    <property type="project" value="UniProtKB-KW"/>
</dbReference>
<dbReference type="InterPro" id="IPR017871">
    <property type="entry name" value="ABC_transporter-like_CS"/>
</dbReference>
<dbReference type="InterPro" id="IPR003439">
    <property type="entry name" value="ABC_transporter-like_ATP-bd"/>
</dbReference>
<dbReference type="GO" id="GO:0098796">
    <property type="term" value="C:membrane protein complex"/>
    <property type="evidence" value="ECO:0007669"/>
    <property type="project" value="UniProtKB-ARBA"/>
</dbReference>
<dbReference type="AlphaFoldDB" id="A0A0S7BPC3"/>
<evidence type="ECO:0000259" key="4">
    <source>
        <dbReference type="PROSITE" id="PS50893"/>
    </source>
</evidence>
<dbReference type="SMART" id="SM00382">
    <property type="entry name" value="AAA"/>
    <property type="match status" value="1"/>
</dbReference>
<dbReference type="EMBL" id="DF967972">
    <property type="protein sequence ID" value="GAP15669.1"/>
    <property type="molecule type" value="Genomic_DNA"/>
</dbReference>
<evidence type="ECO:0000256" key="3">
    <source>
        <dbReference type="ARBA" id="ARBA00022840"/>
    </source>
</evidence>
<dbReference type="GO" id="GO:0022857">
    <property type="term" value="F:transmembrane transporter activity"/>
    <property type="evidence" value="ECO:0007669"/>
    <property type="project" value="TreeGrafter"/>
</dbReference>
<keyword evidence="2" id="KW-0547">Nucleotide-binding</keyword>
<organism evidence="5">
    <name type="scientific">Longilinea arvoryzae</name>
    <dbReference type="NCBI Taxonomy" id="360412"/>
    <lineage>
        <taxon>Bacteria</taxon>
        <taxon>Bacillati</taxon>
        <taxon>Chloroflexota</taxon>
        <taxon>Anaerolineae</taxon>
        <taxon>Anaerolineales</taxon>
        <taxon>Anaerolineaceae</taxon>
        <taxon>Longilinea</taxon>
    </lineage>
</organism>
<dbReference type="STRING" id="360412.LARV_03461"/>
<dbReference type="InterPro" id="IPR003593">
    <property type="entry name" value="AAA+_ATPase"/>
</dbReference>
<dbReference type="PROSITE" id="PS50893">
    <property type="entry name" value="ABC_TRANSPORTER_2"/>
    <property type="match status" value="1"/>
</dbReference>
<dbReference type="CDD" id="cd03255">
    <property type="entry name" value="ABC_MJ0796_LolCDE_FtsE"/>
    <property type="match status" value="1"/>
</dbReference>
<dbReference type="SUPFAM" id="SSF52540">
    <property type="entry name" value="P-loop containing nucleoside triphosphate hydrolases"/>
    <property type="match status" value="1"/>
</dbReference>
<dbReference type="PANTHER" id="PTHR24220">
    <property type="entry name" value="IMPORT ATP-BINDING PROTEIN"/>
    <property type="match status" value="1"/>
</dbReference>
<evidence type="ECO:0000313" key="5">
    <source>
        <dbReference type="EMBL" id="GAP15669.1"/>
    </source>
</evidence>
<keyword evidence="3" id="KW-0067">ATP-binding</keyword>
<sequence length="232" mass="25281">MSTTPPSSALIQLTNVCKDYPTPAGPFRALSQVSLQVKLGEFLAITGKSGAGKTTLVNMITGTDHLTSGEVWVDGVCVHTIPEDQRSRWRGKNIGVIYQSFHLLPKLSLLENVMLPMDLCGLYRPRLSQQRAADLLRAVELQDHANKLPSQISGGQQQRVAIARALANDPALIVADEPTGRLDSVTAQVIFDIFQQLIRQGKTIVMVTHDRGIAHVADRVVRLRDGALTDGD</sequence>
<name>A0A0S7BPC3_9CHLR</name>
<gene>
    <name evidence="5" type="ORF">LARV_03461</name>
</gene>
<dbReference type="Pfam" id="PF00005">
    <property type="entry name" value="ABC_tran"/>
    <property type="match status" value="1"/>
</dbReference>
<dbReference type="Proteomes" id="UP000055060">
    <property type="component" value="Unassembled WGS sequence"/>
</dbReference>